<name>A0A1D3JU74_PSEVE</name>
<proteinExistence type="predicted"/>
<dbReference type="Proteomes" id="UP000245431">
    <property type="component" value="Chromosome PVE_r1"/>
</dbReference>
<organism evidence="1 2">
    <name type="scientific">Pseudomonas veronii 1YdBTEX2</name>
    <dbReference type="NCBI Taxonomy" id="1295141"/>
    <lineage>
        <taxon>Bacteria</taxon>
        <taxon>Pseudomonadati</taxon>
        <taxon>Pseudomonadota</taxon>
        <taxon>Gammaproteobacteria</taxon>
        <taxon>Pseudomonadales</taxon>
        <taxon>Pseudomonadaceae</taxon>
        <taxon>Pseudomonas</taxon>
    </lineage>
</organism>
<dbReference type="EMBL" id="LT599583">
    <property type="protein sequence ID" value="SBW79562.1"/>
    <property type="molecule type" value="Genomic_DNA"/>
</dbReference>
<dbReference type="AlphaFoldDB" id="A0A1D3JU74"/>
<reference evidence="2" key="1">
    <citation type="submission" date="2016-07" db="EMBL/GenBank/DDBJ databases">
        <authorList>
            <person name="Florea S."/>
            <person name="Webb J.S."/>
            <person name="Jaromczyk J."/>
            <person name="Schardl C.L."/>
        </authorList>
    </citation>
    <scope>NUCLEOTIDE SEQUENCE [LARGE SCALE GENOMIC DNA]</scope>
    <source>
        <strain evidence="2">1YdBTEX2</strain>
    </source>
</reference>
<accession>A0A1D3JU74</accession>
<evidence type="ECO:0000313" key="1">
    <source>
        <dbReference type="EMBL" id="SBW79562.1"/>
    </source>
</evidence>
<protein>
    <submittedName>
        <fullName evidence="1">Uncharacterized protein</fullName>
    </submittedName>
</protein>
<sequence>MSKETQPATNLQDIKKHAKQLSKELGVKYMEGLNLAAKAAGFQNWNHAFNVLRVKGPSETLVDVTCSFKWYAERSRYFRERVGHLQVKVTPMLGFSEEVLQRLVFEIPEFWIGSEDAGDRAEHFRIDSAYFHRVTSADYFRESQHTRRSVLSFHLVDSQWHATIFDYGTKLTQKEMEGEIQDALIAHVQKVARDHYTNVLDDFRVLPKDLHEEMVVVCGPAAREYAAAFSA</sequence>
<evidence type="ECO:0000313" key="2">
    <source>
        <dbReference type="Proteomes" id="UP000245431"/>
    </source>
</evidence>
<gene>
    <name evidence="1" type="ORF">PVE_R1G1675</name>
</gene>
<dbReference type="RefSeq" id="WP_017848886.1">
    <property type="nucleotide sequence ID" value="NZ_AOUH01000036.1"/>
</dbReference>